<reference evidence="2 3" key="1">
    <citation type="submission" date="2014-03" db="EMBL/GenBank/DDBJ databases">
        <title>Genomics of Bifidobacteria.</title>
        <authorList>
            <person name="Ventura M."/>
            <person name="Milani C."/>
            <person name="Lugli G.A."/>
        </authorList>
    </citation>
    <scope>NUCLEOTIDE SEQUENCE [LARGE SCALE GENOMIC DNA]</scope>
    <source>
        <strain evidence="2 3">DSM 23975</strain>
    </source>
</reference>
<evidence type="ECO:0000259" key="1">
    <source>
        <dbReference type="Pfam" id="PF05713"/>
    </source>
</evidence>
<dbReference type="STRING" id="1437610.BREU_2191"/>
<dbReference type="eggNOG" id="ENOG5031Y2C">
    <property type="taxonomic scope" value="Bacteria"/>
</dbReference>
<feature type="domain" description="Bacterial mobilisation" evidence="1">
    <location>
        <begin position="70"/>
        <end position="110"/>
    </location>
</feature>
<dbReference type="RefSeq" id="WP_044090167.1">
    <property type="nucleotide sequence ID" value="NZ_JDUW01000020.1"/>
</dbReference>
<dbReference type="InterPro" id="IPR008687">
    <property type="entry name" value="MobC"/>
</dbReference>
<evidence type="ECO:0000313" key="2">
    <source>
        <dbReference type="EMBL" id="KFI83192.1"/>
    </source>
</evidence>
<sequence>MGESVNRRRPVVRKVTFTHDEWRQADAFYQRVRRARGGALPFTSHARDLLINAHAVTVTVALDPAMVRADMARIGGNINQIAHRANIAGHASSAELALVLEAQDELRALLARMCRERDEALEAAGWRSSR</sequence>
<gene>
    <name evidence="2" type="ORF">BREU_2191</name>
</gene>
<proteinExistence type="predicted"/>
<dbReference type="Proteomes" id="UP000028984">
    <property type="component" value="Unassembled WGS sequence"/>
</dbReference>
<dbReference type="OrthoDB" id="3233015at2"/>
<dbReference type="EMBL" id="JGZK01000023">
    <property type="protein sequence ID" value="KFI83192.1"/>
    <property type="molecule type" value="Genomic_DNA"/>
</dbReference>
<evidence type="ECO:0000313" key="3">
    <source>
        <dbReference type="Proteomes" id="UP000028984"/>
    </source>
</evidence>
<accession>A0A087CIU2</accession>
<name>A0A087CIU2_9BIFI</name>
<comment type="caution">
    <text evidence="2">The sequence shown here is derived from an EMBL/GenBank/DDBJ whole genome shotgun (WGS) entry which is preliminary data.</text>
</comment>
<keyword evidence="3" id="KW-1185">Reference proteome</keyword>
<dbReference type="AlphaFoldDB" id="A0A087CIU2"/>
<organism evidence="2 3">
    <name type="scientific">Bifidobacterium reuteri DSM 23975</name>
    <dbReference type="NCBI Taxonomy" id="1437610"/>
    <lineage>
        <taxon>Bacteria</taxon>
        <taxon>Bacillati</taxon>
        <taxon>Actinomycetota</taxon>
        <taxon>Actinomycetes</taxon>
        <taxon>Bifidobacteriales</taxon>
        <taxon>Bifidobacteriaceae</taxon>
        <taxon>Bifidobacterium</taxon>
    </lineage>
</organism>
<dbReference type="Pfam" id="PF05713">
    <property type="entry name" value="MobC"/>
    <property type="match status" value="1"/>
</dbReference>
<protein>
    <submittedName>
        <fullName evidence="2">Mobilization protein</fullName>
    </submittedName>
</protein>